<proteinExistence type="predicted"/>
<dbReference type="InterPro" id="IPR006037">
    <property type="entry name" value="RCK_C"/>
</dbReference>
<reference evidence="2 3" key="1">
    <citation type="submission" date="2019-04" db="EMBL/GenBank/DDBJ databases">
        <title>Sulfurimonas crateris sp. nov. a facultative anaerobic sulfur-oxidizing chemolithautotrophic bacterium isolated from a terrestrial mud vulcano.</title>
        <authorList>
            <person name="Ratnikova N.M."/>
            <person name="Slobodkin A.I."/>
            <person name="Merkel A.Y."/>
            <person name="Novikov A."/>
            <person name="Bonch-Osmolovskaya E.A."/>
            <person name="Slobodkina G.B."/>
        </authorList>
    </citation>
    <scope>NUCLEOTIDE SEQUENCE [LARGE SCALE GENOMIC DNA]</scope>
    <source>
        <strain evidence="2 3">SN118</strain>
    </source>
</reference>
<dbReference type="EMBL" id="SZPX01000002">
    <property type="protein sequence ID" value="TKI70448.1"/>
    <property type="molecule type" value="Genomic_DNA"/>
</dbReference>
<dbReference type="Pfam" id="PF02080">
    <property type="entry name" value="TrkA_C"/>
    <property type="match status" value="1"/>
</dbReference>
<dbReference type="PROSITE" id="PS51202">
    <property type="entry name" value="RCK_C"/>
    <property type="match status" value="1"/>
</dbReference>
<dbReference type="SUPFAM" id="SSF116726">
    <property type="entry name" value="TrkA C-terminal domain-like"/>
    <property type="match status" value="1"/>
</dbReference>
<dbReference type="Gene3D" id="3.40.50.720">
    <property type="entry name" value="NAD(P)-binding Rossmann-like Domain"/>
    <property type="match status" value="1"/>
</dbReference>
<dbReference type="GO" id="GO:0008324">
    <property type="term" value="F:monoatomic cation transmembrane transporter activity"/>
    <property type="evidence" value="ECO:0007669"/>
    <property type="project" value="InterPro"/>
</dbReference>
<evidence type="ECO:0000313" key="2">
    <source>
        <dbReference type="EMBL" id="TKI70448.1"/>
    </source>
</evidence>
<keyword evidence="3" id="KW-1185">Reference proteome</keyword>
<evidence type="ECO:0000313" key="3">
    <source>
        <dbReference type="Proteomes" id="UP000309561"/>
    </source>
</evidence>
<dbReference type="AlphaFoldDB" id="A0A4U2Z841"/>
<dbReference type="Proteomes" id="UP000309561">
    <property type="component" value="Unassembled WGS sequence"/>
</dbReference>
<dbReference type="OrthoDB" id="5337496at2"/>
<dbReference type="GO" id="GO:0006813">
    <property type="term" value="P:potassium ion transport"/>
    <property type="evidence" value="ECO:0007669"/>
    <property type="project" value="InterPro"/>
</dbReference>
<gene>
    <name evidence="2" type="ORF">FCU45_03955</name>
</gene>
<evidence type="ECO:0000259" key="1">
    <source>
        <dbReference type="PROSITE" id="PS51202"/>
    </source>
</evidence>
<protein>
    <submittedName>
        <fullName evidence="2">Potassium transporter TrkA</fullName>
    </submittedName>
</protein>
<feature type="domain" description="RCK C-terminal" evidence="1">
    <location>
        <begin position="135"/>
        <end position="215"/>
    </location>
</feature>
<accession>A0A4U2Z841</accession>
<organism evidence="2 3">
    <name type="scientific">Sulfurimonas crateris</name>
    <dbReference type="NCBI Taxonomy" id="2574727"/>
    <lineage>
        <taxon>Bacteria</taxon>
        <taxon>Pseudomonadati</taxon>
        <taxon>Campylobacterota</taxon>
        <taxon>Epsilonproteobacteria</taxon>
        <taxon>Campylobacterales</taxon>
        <taxon>Sulfurimonadaceae</taxon>
        <taxon>Sulfurimonas</taxon>
    </lineage>
</organism>
<comment type="caution">
    <text evidence="2">The sequence shown here is derived from an EMBL/GenBank/DDBJ whole genome shotgun (WGS) entry which is preliminary data.</text>
</comment>
<dbReference type="Gene3D" id="3.30.70.1450">
    <property type="entry name" value="Regulator of K+ conductance, C-terminal domain"/>
    <property type="match status" value="1"/>
</dbReference>
<sequence length="468" mass="54795">MKKILIIGDGEVSKHFINRIIDTHTSENIYYVVETKAKKYKNVNPSRFKFYEFDPTSLYKLANLLKMEFVQVIIVMDSKMDVQYTIKNIRSIKKQLRIIVLNKWKLENEDSNVVLIDSNEILSSRLIDYLPNVPVIAQNVGIGEGEIMEVLVPFGSSFIYKHIGVIEQKEWRIVAIYRNRKLIMPNRRRMIQPNDLLLLVGDPTVLKSVYRAIKRELGQFPEPFGSNLYLYLDMDILDLKTVEDFIKRAIFIHDKLGHTLIIRVVNPSDFDVVWMIKKYRAENIVIDINYDATDLKQSLFNDIKTYHIGLVIVSNEIFDDYEMRTTLFEAQVPVFKIADRELSSVKDASIILGDNRDLEKISSTIFDVAEQMSLHIELYNYMNEHQEAKEQVIEHYYNLASIFSKSIKVIKESENPIKKLKQKDDFIQIIPFTKKLTKRKIYSILSTDSERLYHKLDANHQIFIPVQI</sequence>
<dbReference type="InterPro" id="IPR036721">
    <property type="entry name" value="RCK_C_sf"/>
</dbReference>
<name>A0A4U2Z841_9BACT</name>
<dbReference type="RefSeq" id="WP_137012503.1">
    <property type="nucleotide sequence ID" value="NZ_SZPX01000002.1"/>
</dbReference>